<dbReference type="NCBIfam" id="TIGR01129">
    <property type="entry name" value="secD"/>
    <property type="match status" value="1"/>
</dbReference>
<accession>A0A9D7S9R4</accession>
<dbReference type="InterPro" id="IPR022813">
    <property type="entry name" value="SecD/SecF_arch_bac"/>
</dbReference>
<comment type="similarity">
    <text evidence="10">Belongs to the SecD/SecF family. SecF subfamily.</text>
</comment>
<dbReference type="InterPro" id="IPR005791">
    <property type="entry name" value="SecD"/>
</dbReference>
<evidence type="ECO:0000259" key="12">
    <source>
        <dbReference type="Pfam" id="PF21760"/>
    </source>
</evidence>
<evidence type="ECO:0000256" key="5">
    <source>
        <dbReference type="ARBA" id="ARBA00022927"/>
    </source>
</evidence>
<gene>
    <name evidence="14" type="primary">secDF</name>
    <name evidence="9" type="synonym">secD</name>
    <name evidence="10" type="synonym">secF</name>
    <name evidence="14" type="ORF">IPO85_09475</name>
</gene>
<dbReference type="Proteomes" id="UP000808349">
    <property type="component" value="Unassembled WGS sequence"/>
</dbReference>
<evidence type="ECO:0000256" key="7">
    <source>
        <dbReference type="ARBA" id="ARBA00023010"/>
    </source>
</evidence>
<dbReference type="Pfam" id="PF22599">
    <property type="entry name" value="SecDF_P1_head"/>
    <property type="match status" value="1"/>
</dbReference>
<dbReference type="PRINTS" id="PR01755">
    <property type="entry name" value="SECFTRNLCASE"/>
</dbReference>
<organism evidence="14 15">
    <name type="scientific">Candidatus Defluviibacterium haderslevense</name>
    <dbReference type="NCBI Taxonomy" id="2981993"/>
    <lineage>
        <taxon>Bacteria</taxon>
        <taxon>Pseudomonadati</taxon>
        <taxon>Bacteroidota</taxon>
        <taxon>Saprospiria</taxon>
        <taxon>Saprospirales</taxon>
        <taxon>Saprospiraceae</taxon>
        <taxon>Candidatus Defluviibacterium</taxon>
    </lineage>
</organism>
<dbReference type="GO" id="GO:0006605">
    <property type="term" value="P:protein targeting"/>
    <property type="evidence" value="ECO:0007669"/>
    <property type="project" value="UniProtKB-UniRule"/>
</dbReference>
<dbReference type="InterPro" id="IPR048634">
    <property type="entry name" value="SecD_SecF_C"/>
</dbReference>
<dbReference type="InterPro" id="IPR005665">
    <property type="entry name" value="SecF_bac"/>
</dbReference>
<evidence type="ECO:0000256" key="9">
    <source>
        <dbReference type="HAMAP-Rule" id="MF_01463"/>
    </source>
</evidence>
<dbReference type="Pfam" id="PF21760">
    <property type="entry name" value="SecD_1st"/>
    <property type="match status" value="1"/>
</dbReference>
<evidence type="ECO:0000256" key="2">
    <source>
        <dbReference type="ARBA" id="ARBA00022448"/>
    </source>
</evidence>
<dbReference type="PANTHER" id="PTHR30081:SF1">
    <property type="entry name" value="PROTEIN TRANSLOCASE SUBUNIT SECD"/>
    <property type="match status" value="1"/>
</dbReference>
<dbReference type="SUPFAM" id="SSF82866">
    <property type="entry name" value="Multidrug efflux transporter AcrB transmembrane domain"/>
    <property type="match status" value="2"/>
</dbReference>
<dbReference type="InterPro" id="IPR022645">
    <property type="entry name" value="SecD/SecF_bac"/>
</dbReference>
<evidence type="ECO:0000256" key="8">
    <source>
        <dbReference type="ARBA" id="ARBA00023136"/>
    </source>
</evidence>
<dbReference type="GO" id="GO:0015450">
    <property type="term" value="F:protein-transporting ATPase activity"/>
    <property type="evidence" value="ECO:0007669"/>
    <property type="project" value="InterPro"/>
</dbReference>
<feature type="transmembrane region" description="Helical" evidence="9">
    <location>
        <begin position="710"/>
        <end position="728"/>
    </location>
</feature>
<feature type="domain" description="SecDF P1 head subdomain" evidence="13">
    <location>
        <begin position="409"/>
        <end position="507"/>
    </location>
</feature>
<dbReference type="GO" id="GO:0005886">
    <property type="term" value="C:plasma membrane"/>
    <property type="evidence" value="ECO:0007669"/>
    <property type="project" value="UniProtKB-SubCell"/>
</dbReference>
<comment type="caution">
    <text evidence="14">The sequence shown here is derived from an EMBL/GenBank/DDBJ whole genome shotgun (WGS) entry which is preliminary data.</text>
</comment>
<reference evidence="14 15" key="1">
    <citation type="submission" date="2020-10" db="EMBL/GenBank/DDBJ databases">
        <title>Connecting structure to function with the recovery of over 1000 high-quality activated sludge metagenome-assembled genomes encoding full-length rRNA genes using long-read sequencing.</title>
        <authorList>
            <person name="Singleton C.M."/>
            <person name="Petriglieri F."/>
            <person name="Kristensen J.M."/>
            <person name="Kirkegaard R.H."/>
            <person name="Michaelsen T.Y."/>
            <person name="Andersen M.H."/>
            <person name="Karst S.M."/>
            <person name="Dueholm M.S."/>
            <person name="Nielsen P.H."/>
            <person name="Albertsen M."/>
        </authorList>
    </citation>
    <scope>NUCLEOTIDE SEQUENCE [LARGE SCALE GENOMIC DNA]</scope>
    <source>
        <strain evidence="14">Ribe_18-Q3-R11-54_BAT3C.373</strain>
    </source>
</reference>
<keyword evidence="4 9" id="KW-0812">Transmembrane</keyword>
<comment type="similarity">
    <text evidence="9">Belongs to the SecD/SecF family. SecD subfamily.</text>
</comment>
<comment type="subunit">
    <text evidence="9">Forms a complex with SecF. Part of the essential Sec protein translocation apparatus which comprises SecA, SecYEG and auxiliary proteins SecDF. Other proteins may also be involved.</text>
</comment>
<feature type="domain" description="Protein export membrane protein SecD/SecF C-terminal" evidence="11">
    <location>
        <begin position="823"/>
        <end position="1008"/>
    </location>
</feature>
<dbReference type="InterPro" id="IPR022646">
    <property type="entry name" value="SecD/SecF_CS"/>
</dbReference>
<feature type="transmembrane region" description="Helical" evidence="9">
    <location>
        <begin position="871"/>
        <end position="894"/>
    </location>
</feature>
<dbReference type="Gene3D" id="1.20.1640.10">
    <property type="entry name" value="Multidrug efflux transporter AcrB transmembrane domain"/>
    <property type="match status" value="2"/>
</dbReference>
<feature type="transmembrane region" description="Helical" evidence="9">
    <location>
        <begin position="7"/>
        <end position="26"/>
    </location>
</feature>
<dbReference type="NCBIfam" id="TIGR00966">
    <property type="entry name" value="transloc_SecF"/>
    <property type="match status" value="1"/>
</dbReference>
<dbReference type="AlphaFoldDB" id="A0A9D7S9R4"/>
<dbReference type="NCBIfam" id="NF009585">
    <property type="entry name" value="PRK13024.1-5"/>
    <property type="match status" value="1"/>
</dbReference>
<feature type="domain" description="Protein export membrane protein SecD/SecF C-terminal" evidence="11">
    <location>
        <begin position="508"/>
        <end position="681"/>
    </location>
</feature>
<dbReference type="InterPro" id="IPR054384">
    <property type="entry name" value="SecDF_P1_head"/>
</dbReference>
<evidence type="ECO:0000259" key="11">
    <source>
        <dbReference type="Pfam" id="PF02355"/>
    </source>
</evidence>
<evidence type="ECO:0000313" key="15">
    <source>
        <dbReference type="Proteomes" id="UP000808349"/>
    </source>
</evidence>
<name>A0A9D7S9R4_9BACT</name>
<keyword evidence="2 9" id="KW-0813">Transport</keyword>
<keyword evidence="8 9" id="KW-0472">Membrane</keyword>
<evidence type="ECO:0000256" key="4">
    <source>
        <dbReference type="ARBA" id="ARBA00022692"/>
    </source>
</evidence>
<comment type="function">
    <text evidence="9">Part of the Sec protein translocase complex. Interacts with the SecYEG preprotein conducting channel. SecDF uses the proton motive force (PMF) to complete protein translocation after the ATP-dependent function of SecA.</text>
</comment>
<dbReference type="Gene3D" id="3.30.1360.200">
    <property type="match status" value="1"/>
</dbReference>
<evidence type="ECO:0000259" key="13">
    <source>
        <dbReference type="Pfam" id="PF22599"/>
    </source>
</evidence>
<feature type="transmembrane region" description="Helical" evidence="9">
    <location>
        <begin position="981"/>
        <end position="1008"/>
    </location>
</feature>
<evidence type="ECO:0000256" key="6">
    <source>
        <dbReference type="ARBA" id="ARBA00022989"/>
    </source>
</evidence>
<dbReference type="GO" id="GO:0065002">
    <property type="term" value="P:intracellular protein transmembrane transport"/>
    <property type="evidence" value="ECO:0007669"/>
    <property type="project" value="UniProtKB-UniRule"/>
</dbReference>
<dbReference type="FunFam" id="1.20.1640.10:FF:000004">
    <property type="entry name" value="Protein translocase subunit SecD"/>
    <property type="match status" value="1"/>
</dbReference>
<dbReference type="Pfam" id="PF02355">
    <property type="entry name" value="SecD_SecF_C"/>
    <property type="match status" value="2"/>
</dbReference>
<evidence type="ECO:0000256" key="10">
    <source>
        <dbReference type="HAMAP-Rule" id="MF_01464"/>
    </source>
</evidence>
<feature type="domain" description="Protein translocase subunit SecDF P1" evidence="12">
    <location>
        <begin position="200"/>
        <end position="252"/>
    </location>
</feature>
<evidence type="ECO:0000256" key="1">
    <source>
        <dbReference type="ARBA" id="ARBA00004651"/>
    </source>
</evidence>
<dbReference type="HAMAP" id="MF_01464_B">
    <property type="entry name" value="SecF_B"/>
    <property type="match status" value="1"/>
</dbReference>
<comment type="subcellular location">
    <subcellularLocation>
        <location evidence="1 9">Cell membrane</location>
        <topology evidence="1 9">Multi-pass membrane protein</topology>
    </subcellularLocation>
</comment>
<dbReference type="InterPro" id="IPR048631">
    <property type="entry name" value="SecD_1st"/>
</dbReference>
<evidence type="ECO:0000313" key="14">
    <source>
        <dbReference type="EMBL" id="MBK9717727.1"/>
    </source>
</evidence>
<dbReference type="GO" id="GO:0043952">
    <property type="term" value="P:protein transport by the Sec complex"/>
    <property type="evidence" value="ECO:0007669"/>
    <property type="project" value="UniProtKB-UniRule"/>
</dbReference>
<protein>
    <recommendedName>
        <fullName evidence="9 10">Multifunctional fusion protein</fullName>
    </recommendedName>
    <domain>
        <recommendedName>
            <fullName evidence="9">Protein translocase subunit SecD</fullName>
        </recommendedName>
    </domain>
    <domain>
        <recommendedName>
            <fullName evidence="10">Protein-export membrane protein SecF</fullName>
        </recommendedName>
    </domain>
</protein>
<keyword evidence="7 9" id="KW-0811">Translocation</keyword>
<comment type="subunit">
    <text evidence="10">Forms a complex with SecD. Part of the essential Sec protein translocation apparatus which comprises SecA, SecYEG and auxiliary proteins SecDF. Other proteins may also be involved.</text>
</comment>
<proteinExistence type="inferred from homology"/>
<dbReference type="HAMAP" id="MF_01463_B">
    <property type="entry name" value="SecD_B"/>
    <property type="match status" value="1"/>
</dbReference>
<keyword evidence="3 9" id="KW-1003">Cell membrane</keyword>
<feature type="transmembrane region" description="Helical" evidence="9">
    <location>
        <begin position="846"/>
        <end position="864"/>
    </location>
</feature>
<dbReference type="NCBIfam" id="TIGR00916">
    <property type="entry name" value="2A0604s01"/>
    <property type="match status" value="2"/>
</dbReference>
<dbReference type="InterPro" id="IPR055344">
    <property type="entry name" value="SecD_SecF_C_bact"/>
</dbReference>
<sequence>MSEKGIVKFVLIALVAVCLFQFIFYIPTMKYERQADSYAIEKSAGIVDLDLRYTEEKAARAYFLDSISSEKIFSIPMLKEYTYNDLKKQQLGLGLDLKGGMSSMLQIDLQDFMISLAGKSQDPVFKTALAAASERQKTSQLDFINLFAEEFKKAGNGKSMASVFSRSPTLKDRITIQSSDADVTRIIRELADETVNLTFKRIKDRIDKFGATQPNISLDKKRDMILVELPGIDNPARARKYLQASAKLEFWDLFRINDPGLIDAFVTADKKLKSLESGDTSAVNKEAYTLKNRYDITRDSLGNAIDSTLAGVDTIRNADPFADRGPLLSLLSLNGGSTASYSPSVLGVVEKGNKDKVLELLRKPELKSIFPSDLDFRLSAEPYSNYETKEVTNSYELYGIRTKVGSDGATLDGARIIRSSVSPDPVTGQVTVNLAMDNRGSKIWGEMTTRAANDNNRQIAIALDDEIVSSPRVINPILGGNTQISGNFTIDEAKDLSNILQVGKLPAKTHIVQESLIGPSLGKENIDRSLYSILGGFFLVLLFMVLYYTGGGFISILALGLNIVFILATLASFGTVLTLPGIAGVVLTMGMAVDANIIIYERIKEELAEGRTYLQAIAEGFKHSLSAIIDSHVTALLSSIVLFYYGIGPVKGFALVLIIGIIFSVFTSVLVSRLIIDWWMNKGKSISFASEMTKRAFKNFHFDWVGNRKYAYIFSTILTIIGFVSFFTRGFELGVEFKGGYSINVAFDQDVDPELLRNELTTSFEGNPIVKSVDTRNTYNITTSYLINDISPDVNEKVKAKLLEGINKALNKQVEYADFTNHDGKGIHITSYSQVGPVIADDIKSSSYKALILSLLVIFIYILLRFRKWQYSAGAIIALVHDTLVVLACFSLFHGILPFPMEIDQAFIAALLTVIGYSMNDTVIVFDRIRDYLSKDSQKSERELINDAINTTLSRTINTSLVTLLTIIILFFFGGASIKGFAFALIVGITIGTYSSIFVATPVIVDFAKSMRIRTKKTKEAITNKLSKSKAV</sequence>
<dbReference type="Pfam" id="PF07549">
    <property type="entry name" value="Sec_GG"/>
    <property type="match status" value="1"/>
</dbReference>
<keyword evidence="5 9" id="KW-0653">Protein transport</keyword>
<feature type="transmembrane region" description="Helical" evidence="9">
    <location>
        <begin position="653"/>
        <end position="676"/>
    </location>
</feature>
<keyword evidence="6 9" id="KW-1133">Transmembrane helix</keyword>
<feature type="transmembrane region" description="Helical" evidence="9">
    <location>
        <begin position="957"/>
        <end position="975"/>
    </location>
</feature>
<comment type="caution">
    <text evidence="9">Lacks conserved residue(s) required for the propagation of feature annotation.</text>
</comment>
<feature type="transmembrane region" description="Helical" evidence="9">
    <location>
        <begin position="556"/>
        <end position="576"/>
    </location>
</feature>
<dbReference type="Gene3D" id="3.30.70.3220">
    <property type="match status" value="1"/>
</dbReference>
<dbReference type="EMBL" id="JADKFW010000005">
    <property type="protein sequence ID" value="MBK9717727.1"/>
    <property type="molecule type" value="Genomic_DNA"/>
</dbReference>
<feature type="transmembrane region" description="Helical" evidence="9">
    <location>
        <begin position="530"/>
        <end position="549"/>
    </location>
</feature>
<feature type="transmembrane region" description="Helical" evidence="9">
    <location>
        <begin position="906"/>
        <end position="926"/>
    </location>
</feature>
<evidence type="ECO:0000256" key="3">
    <source>
        <dbReference type="ARBA" id="ARBA00022475"/>
    </source>
</evidence>
<dbReference type="PANTHER" id="PTHR30081">
    <property type="entry name" value="PROTEIN-EXPORT MEMBRANE PROTEIN SEC"/>
    <property type="match status" value="1"/>
</dbReference>